<evidence type="ECO:0000313" key="4">
    <source>
        <dbReference type="Proteomes" id="UP000288805"/>
    </source>
</evidence>
<dbReference type="Pfam" id="PF13968">
    <property type="entry name" value="DUF4220"/>
    <property type="match status" value="1"/>
</dbReference>
<evidence type="ECO:0000256" key="1">
    <source>
        <dbReference type="SAM" id="Phobius"/>
    </source>
</evidence>
<feature type="transmembrane region" description="Helical" evidence="1">
    <location>
        <begin position="106"/>
        <end position="125"/>
    </location>
</feature>
<feature type="domain" description="DUF4220" evidence="2">
    <location>
        <begin position="69"/>
        <end position="318"/>
    </location>
</feature>
<evidence type="ECO:0000313" key="3">
    <source>
        <dbReference type="EMBL" id="RVW91943.1"/>
    </source>
</evidence>
<dbReference type="Pfam" id="PF04578">
    <property type="entry name" value="DUF594"/>
    <property type="match status" value="1"/>
</dbReference>
<evidence type="ECO:0000259" key="2">
    <source>
        <dbReference type="Pfam" id="PF13968"/>
    </source>
</evidence>
<dbReference type="InterPro" id="IPR025315">
    <property type="entry name" value="DUF4220"/>
</dbReference>
<feature type="transmembrane region" description="Helical" evidence="1">
    <location>
        <begin position="66"/>
        <end position="86"/>
    </location>
</feature>
<organism evidence="3 4">
    <name type="scientific">Vitis vinifera</name>
    <name type="common">Grape</name>
    <dbReference type="NCBI Taxonomy" id="29760"/>
    <lineage>
        <taxon>Eukaryota</taxon>
        <taxon>Viridiplantae</taxon>
        <taxon>Streptophyta</taxon>
        <taxon>Embryophyta</taxon>
        <taxon>Tracheophyta</taxon>
        <taxon>Spermatophyta</taxon>
        <taxon>Magnoliopsida</taxon>
        <taxon>eudicotyledons</taxon>
        <taxon>Gunneridae</taxon>
        <taxon>Pentapetalae</taxon>
        <taxon>rosids</taxon>
        <taxon>Vitales</taxon>
        <taxon>Vitaceae</taxon>
        <taxon>Viteae</taxon>
        <taxon>Vitis</taxon>
    </lineage>
</organism>
<keyword evidence="1" id="KW-1133">Transmembrane helix</keyword>
<dbReference type="EMBL" id="QGNW01000141">
    <property type="protein sequence ID" value="RVW91943.1"/>
    <property type="molecule type" value="Genomic_DNA"/>
</dbReference>
<keyword evidence="1" id="KW-0472">Membrane</keyword>
<gene>
    <name evidence="3" type="ORF">CK203_030252</name>
</gene>
<dbReference type="InterPro" id="IPR007658">
    <property type="entry name" value="DUF594"/>
</dbReference>
<accession>A0A438I5F8</accession>
<comment type="caution">
    <text evidence="3">The sequence shown here is derived from an EMBL/GenBank/DDBJ whole genome shotgun (WGS) entry which is preliminary data.</text>
</comment>
<name>A0A438I5F8_VITVI</name>
<reference evidence="3 4" key="1">
    <citation type="journal article" date="2018" name="PLoS Genet.">
        <title>Population sequencing reveals clonal diversity and ancestral inbreeding in the grapevine cultivar Chardonnay.</title>
        <authorList>
            <person name="Roach M.J."/>
            <person name="Johnson D.L."/>
            <person name="Bohlmann J."/>
            <person name="van Vuuren H.J."/>
            <person name="Jones S.J."/>
            <person name="Pretorius I.S."/>
            <person name="Schmidt S.A."/>
            <person name="Borneman A.R."/>
        </authorList>
    </citation>
    <scope>NUCLEOTIDE SEQUENCE [LARGE SCALE GENOMIC DNA]</scope>
    <source>
        <strain evidence="4">cv. Chardonnay</strain>
        <tissue evidence="3">Leaf</tissue>
    </source>
</reference>
<proteinExistence type="predicted"/>
<dbReference type="PANTHER" id="PTHR31325">
    <property type="entry name" value="OS01G0798800 PROTEIN-RELATED"/>
    <property type="match status" value="1"/>
</dbReference>
<dbReference type="AlphaFoldDB" id="A0A438I5F8"/>
<protein>
    <recommendedName>
        <fullName evidence="2">DUF4220 domain-containing protein</fullName>
    </recommendedName>
</protein>
<feature type="transmembrane region" description="Helical" evidence="1">
    <location>
        <begin position="132"/>
        <end position="152"/>
    </location>
</feature>
<feature type="transmembrane region" description="Helical" evidence="1">
    <location>
        <begin position="35"/>
        <end position="54"/>
    </location>
</feature>
<dbReference type="Proteomes" id="UP000288805">
    <property type="component" value="Unassembled WGS sequence"/>
</dbReference>
<keyword evidence="1" id="KW-0812">Transmembrane</keyword>
<sequence length="636" mass="72900">MIITGIGSLIFMNKRRSVVEIFPPSVTKLWDEWEVRVLVLISLFLQIVLILLGNRRKYIPTNRIRVILWLAYLAADWIAAVCIGVLSNSQGDCEDDSSQQTNIIRAFWTPFLLLHLGGPDTITAYSMEDNELWLRHLLGLVVQFGGSFYIFLRAWKGMPLNILAIPMFVAGLIKYGERTWALRSASSSQFREAMLPRPDPGPNYAKIMGEYTLQRSQGFNVSFKPVPEPSTKVNCLDRDAPILQVGYALFMTFKRLFADLILTFQDREDSQSFFHNTTWEKAFAVIEIELAFMYDVLYTKASVTYCRWGHLLRSPSFLEMYAIIVLLSSDWTILSLSKHKITLKDRGEMDRANKRWSNSMAQYNLMSFCLKDKPIRWYLELLQGFSYHLSDKSKGIKKERSDTSSNNYKELCAGRGDLVLKKEQYNCHSDLGWSVEEDFDQSILLWHIATDLLYYTDHQNQNPSSVKNPDCRTISKMVSDYMLYLLVMCPFMLPDGIGQIRFQDSCAEAKQFLEDKKLVGEGGTEACQKLLAVNTEVPPLQVKGDKSKSVLFDACRLAKSLQSLKIAEKEKWEMICDVWVEMLCYAASQCGWNQHAQQLRRGGELLTHVWLLMAHFGISEHFKISQGHGRSVVVVT</sequence>